<dbReference type="Proteomes" id="UP000799438">
    <property type="component" value="Unassembled WGS sequence"/>
</dbReference>
<evidence type="ECO:0000313" key="3">
    <source>
        <dbReference type="Proteomes" id="UP000799438"/>
    </source>
</evidence>
<feature type="compositionally biased region" description="Low complexity" evidence="1">
    <location>
        <begin position="50"/>
        <end position="65"/>
    </location>
</feature>
<dbReference type="OrthoDB" id="5420391at2759"/>
<gene>
    <name evidence="2" type="ORF">K452DRAFT_289596</name>
</gene>
<dbReference type="PANTHER" id="PTHR42084:SF1">
    <property type="entry name" value="SERINE_THREONINE-PROTEIN KINASE PPK6"/>
    <property type="match status" value="1"/>
</dbReference>
<feature type="compositionally biased region" description="Low complexity" evidence="1">
    <location>
        <begin position="96"/>
        <end position="113"/>
    </location>
</feature>
<organism evidence="2 3">
    <name type="scientific">Aplosporella prunicola CBS 121167</name>
    <dbReference type="NCBI Taxonomy" id="1176127"/>
    <lineage>
        <taxon>Eukaryota</taxon>
        <taxon>Fungi</taxon>
        <taxon>Dikarya</taxon>
        <taxon>Ascomycota</taxon>
        <taxon>Pezizomycotina</taxon>
        <taxon>Dothideomycetes</taxon>
        <taxon>Dothideomycetes incertae sedis</taxon>
        <taxon>Botryosphaeriales</taxon>
        <taxon>Aplosporellaceae</taxon>
        <taxon>Aplosporella</taxon>
    </lineage>
</organism>
<dbReference type="PANTHER" id="PTHR42084">
    <property type="entry name" value="YALI0E26631P"/>
    <property type="match status" value="1"/>
</dbReference>
<protein>
    <submittedName>
        <fullName evidence="2">Uncharacterized protein</fullName>
    </submittedName>
</protein>
<feature type="region of interest" description="Disordered" evidence="1">
    <location>
        <begin position="1"/>
        <end position="180"/>
    </location>
</feature>
<feature type="compositionally biased region" description="Low complexity" evidence="1">
    <location>
        <begin position="273"/>
        <end position="284"/>
    </location>
</feature>
<feature type="compositionally biased region" description="Pro residues" evidence="1">
    <location>
        <begin position="248"/>
        <end position="258"/>
    </location>
</feature>
<feature type="compositionally biased region" description="Low complexity" evidence="1">
    <location>
        <begin position="131"/>
        <end position="145"/>
    </location>
</feature>
<evidence type="ECO:0000313" key="2">
    <source>
        <dbReference type="EMBL" id="KAF2139595.1"/>
    </source>
</evidence>
<dbReference type="EMBL" id="ML995492">
    <property type="protein sequence ID" value="KAF2139595.1"/>
    <property type="molecule type" value="Genomic_DNA"/>
</dbReference>
<keyword evidence="3" id="KW-1185">Reference proteome</keyword>
<name>A0A6A6B8J8_9PEZI</name>
<evidence type="ECO:0000256" key="1">
    <source>
        <dbReference type="SAM" id="MobiDB-lite"/>
    </source>
</evidence>
<feature type="compositionally biased region" description="Acidic residues" evidence="1">
    <location>
        <begin position="165"/>
        <end position="174"/>
    </location>
</feature>
<feature type="compositionally biased region" description="Polar residues" evidence="1">
    <location>
        <begin position="77"/>
        <end position="86"/>
    </location>
</feature>
<feature type="compositionally biased region" description="Low complexity" evidence="1">
    <location>
        <begin position="231"/>
        <end position="247"/>
    </location>
</feature>
<reference evidence="2" key="1">
    <citation type="journal article" date="2020" name="Stud. Mycol.">
        <title>101 Dothideomycetes genomes: a test case for predicting lifestyles and emergence of pathogens.</title>
        <authorList>
            <person name="Haridas S."/>
            <person name="Albert R."/>
            <person name="Binder M."/>
            <person name="Bloem J."/>
            <person name="Labutti K."/>
            <person name="Salamov A."/>
            <person name="Andreopoulos B."/>
            <person name="Baker S."/>
            <person name="Barry K."/>
            <person name="Bills G."/>
            <person name="Bluhm B."/>
            <person name="Cannon C."/>
            <person name="Castanera R."/>
            <person name="Culley D."/>
            <person name="Daum C."/>
            <person name="Ezra D."/>
            <person name="Gonzalez J."/>
            <person name="Henrissat B."/>
            <person name="Kuo A."/>
            <person name="Liang C."/>
            <person name="Lipzen A."/>
            <person name="Lutzoni F."/>
            <person name="Magnuson J."/>
            <person name="Mondo S."/>
            <person name="Nolan M."/>
            <person name="Ohm R."/>
            <person name="Pangilinan J."/>
            <person name="Park H.-J."/>
            <person name="Ramirez L."/>
            <person name="Alfaro M."/>
            <person name="Sun H."/>
            <person name="Tritt A."/>
            <person name="Yoshinaga Y."/>
            <person name="Zwiers L.-H."/>
            <person name="Turgeon B."/>
            <person name="Goodwin S."/>
            <person name="Spatafora J."/>
            <person name="Crous P."/>
            <person name="Grigoriev I."/>
        </authorList>
    </citation>
    <scope>NUCLEOTIDE SEQUENCE</scope>
    <source>
        <strain evidence="2">CBS 121167</strain>
    </source>
</reference>
<dbReference type="RefSeq" id="XP_033395308.1">
    <property type="nucleotide sequence ID" value="XM_033540855.1"/>
</dbReference>
<accession>A0A6A6B8J8</accession>
<feature type="compositionally biased region" description="Pro residues" evidence="1">
    <location>
        <begin position="15"/>
        <end position="31"/>
    </location>
</feature>
<dbReference type="GeneID" id="54298351"/>
<proteinExistence type="predicted"/>
<dbReference type="AlphaFoldDB" id="A0A6A6B8J8"/>
<sequence>MSFDLLAEFGSGGQQPPPPTQQTPRPLPPQQQPQRQQQRFSFFDDLADLNPSSANAQAPAPAQANDDWGDFEDATPAATSKNTQPSDPWESLRAFASPSSASTPPVAKAPTPALNTAPPQNDLFDFGSWDPPQTQTPKPAVQQTPTPAPPRDPNVLFDAENLSVSEEEDDDFGDFEGGASTTALNIDSLIDELELSDPLSSLAPSSKKTDWKTNTVAKFAAQGRSAASPIKPAAVKTPPKPQVAKTPKPAPKPTPKPVHNPLDDWDDFTETTPASSASQPSALPIPQPRTISDPRPGELPPTNIPPPALLLTLFPPIFSAAQSSLFQPLSSQPQDIKNKILADTATFRFLHGYLAIGTVAARVIAGRKLRWKRDTFLAQGMRIAPAGRQGGMKLTSIDRSESTKEDREAADVVRAWREQVGRLRTVAASVNSQVGGLGHVPEMAETMAVRTAKESEGAVTALRQCALCGLKRNERVGKVDVEVEDSFGEWWMDQLSMHRACRNFWEEHKERLR</sequence>
<feature type="region of interest" description="Disordered" evidence="1">
    <location>
        <begin position="221"/>
        <end position="299"/>
    </location>
</feature>